<dbReference type="Proteomes" id="UP000253845">
    <property type="component" value="Unassembled WGS sequence"/>
</dbReference>
<sequence length="772" mass="84640">MSSLVSDVTKAATTAATAATDATTSAATTAAKDTTSMAQNFSKELETLLSNLTGETQQVLHVYSYDTHTRVIKEKACIAMKNADPSKMKLSNVRELLVSEKVLEPKLLWSTFCNQRGAKVLDSHSFQAYLDILNEKSSEVGEIDADNADTYRVYLKHESDEVFFPLGGKVIVDNKIAGVSAAEQPKAPAVPTTFSHNIFTNPNTTFAVVHPADMSEKHWSVVIRNNSLLNAHQVVEVDDKVGKVVERSMHTAFILRPRPFLNYQISDSAASDSIAKQKQMLRIPRFRIEDDSYVEQFEKTKSVSRAIAQSSLSQTAAEMAVSGGAFGFKASASARYSENNSSSTASTSSEDTKVLTITYNFPRVVIDLDHHSLDLTEECKADLLSVDSAASISSFKDKYGRFFATRVQLGGRLLSSEDITDTTSTAKSEQAKAMKAAAALSFSSPYVQASAKMSSDKSSTSSSDTSNAASTKSMCWEAKGGDTLLCNDPPAWAATVGSFYSWRAVKQSKVLALEDVISTIPGFQYIKQKFADILKNDQPTLTTVSVGFQLSHGPDNKLLTVNPTLTDNDDTDTFENDVYSMATTTTMTAERYDYLHKLGIIEQSSDAVGLSAKSSSSDSQNFYVDVETAEGNEVKQACRAHSPPSILIWINHQLILFQLKYNYPYRIYNKPSSTSSDQSWLFSSPTLQGYVSTSLIYASTKHHASSFQFKNITIGETSEYITSGSRVHIVMFDHNGTEIGTATRQPRLGDRVGVDSEHFGRIRLNEFTLTYV</sequence>
<dbReference type="EMBL" id="KZ851943">
    <property type="protein sequence ID" value="RDH15945.1"/>
    <property type="molecule type" value="Genomic_DNA"/>
</dbReference>
<name>A0A370BPA5_ASPNG</name>
<gene>
    <name evidence="2" type="ORF">M747DRAFT_287493</name>
</gene>
<dbReference type="InterPro" id="IPR054586">
    <property type="entry name" value="MACPF_1_fungal"/>
</dbReference>
<accession>A0A370BPA5</accession>
<dbReference type="VEuPathDB" id="FungiDB:M747DRAFT_287493"/>
<proteinExistence type="predicted"/>
<reference evidence="2 3" key="1">
    <citation type="submission" date="2018-07" db="EMBL/GenBank/DDBJ databases">
        <title>Section-level genome sequencing of Aspergillus section Nigri to investigate inter- and intra-species variation.</title>
        <authorList>
            <consortium name="DOE Joint Genome Institute"/>
            <person name="Vesth T.C."/>
            <person name="Nybo J.L."/>
            <person name="Theobald S."/>
            <person name="Frisvad J.C."/>
            <person name="Larsen T.O."/>
            <person name="Nielsen K.F."/>
            <person name="Hoof J.B."/>
            <person name="Brandl J."/>
            <person name="Salamov A."/>
            <person name="Riley R."/>
            <person name="Gladden J.M."/>
            <person name="Phatale P."/>
            <person name="Nielsen M.T."/>
            <person name="Lyhne E.K."/>
            <person name="Kogle M.E."/>
            <person name="Strasser K."/>
            <person name="McDonnell E."/>
            <person name="Barry K."/>
            <person name="Clum A."/>
            <person name="Chen C."/>
            <person name="Nolan M."/>
            <person name="Sandor L."/>
            <person name="Kuo A."/>
            <person name="Lipzen A."/>
            <person name="Hainaut M."/>
            <person name="Drula E."/>
            <person name="Tsang A."/>
            <person name="Magnuson J.K."/>
            <person name="Henrissat B."/>
            <person name="Wiebenga A."/>
            <person name="Simmons B.A."/>
            <person name="Makela M.R."/>
            <person name="De vries R.P."/>
            <person name="Grigoriev I.V."/>
            <person name="Mortensen U.H."/>
            <person name="Baker S.E."/>
            <person name="Andersen M.R."/>
        </authorList>
    </citation>
    <scope>NUCLEOTIDE SEQUENCE [LARGE SCALE GENOMIC DNA]</scope>
    <source>
        <strain evidence="2 3">ATCC 13496</strain>
    </source>
</reference>
<evidence type="ECO:0000313" key="2">
    <source>
        <dbReference type="EMBL" id="RDH15945.1"/>
    </source>
</evidence>
<dbReference type="Pfam" id="PF22693">
    <property type="entry name" value="MACPF_1"/>
    <property type="match status" value="1"/>
</dbReference>
<organism evidence="2 3">
    <name type="scientific">Aspergillus niger ATCC 13496</name>
    <dbReference type="NCBI Taxonomy" id="1353008"/>
    <lineage>
        <taxon>Eukaryota</taxon>
        <taxon>Fungi</taxon>
        <taxon>Dikarya</taxon>
        <taxon>Ascomycota</taxon>
        <taxon>Pezizomycotina</taxon>
        <taxon>Eurotiomycetes</taxon>
        <taxon>Eurotiomycetidae</taxon>
        <taxon>Eurotiales</taxon>
        <taxon>Aspergillaceae</taxon>
        <taxon>Aspergillus</taxon>
        <taxon>Aspergillus subgen. Circumdati</taxon>
    </lineage>
</organism>
<evidence type="ECO:0000259" key="1">
    <source>
        <dbReference type="Pfam" id="PF22693"/>
    </source>
</evidence>
<feature type="domain" description="MACPF-like" evidence="1">
    <location>
        <begin position="305"/>
        <end position="511"/>
    </location>
</feature>
<protein>
    <recommendedName>
        <fullName evidence="1">MACPF-like domain-containing protein</fullName>
    </recommendedName>
</protein>
<evidence type="ECO:0000313" key="3">
    <source>
        <dbReference type="Proteomes" id="UP000253845"/>
    </source>
</evidence>
<dbReference type="AlphaFoldDB" id="A0A370BPA5"/>